<organism evidence="6 7">
    <name type="scientific">Actinomadura luzonensis</name>
    <dbReference type="NCBI Taxonomy" id="2805427"/>
    <lineage>
        <taxon>Bacteria</taxon>
        <taxon>Bacillati</taxon>
        <taxon>Actinomycetota</taxon>
        <taxon>Actinomycetes</taxon>
        <taxon>Streptosporangiales</taxon>
        <taxon>Thermomonosporaceae</taxon>
        <taxon>Actinomadura</taxon>
    </lineage>
</organism>
<name>A0ABT0FM14_9ACTN</name>
<dbReference type="EC" id="3.1.21.-" evidence="6"/>
<feature type="domain" description="Type I restriction modification DNA specificity" evidence="5">
    <location>
        <begin position="258"/>
        <end position="424"/>
    </location>
</feature>
<keyword evidence="6" id="KW-0540">Nuclease</keyword>
<evidence type="ECO:0000259" key="5">
    <source>
        <dbReference type="Pfam" id="PF01420"/>
    </source>
</evidence>
<sequence>MSISFRDLPQGWEVVNISEVTDVVPSVDPTKHPQTIINYIDISSIDNRRFEITESRKIAGAEAPSRARRAVRDGDVLFSNVRTYLRNIARVSNVEQPAVASTGFTVLRPNNRVLQDFLFRWVTTDEFIHLVTPKQTGTQYPATYDRVVRSQRIPLPPVAEQRRIVDLLDQIDQMRDAVAAGLASARSIIMTARRAVLAAACSGALTSRWRGDHRPAPCISMLQAKRSSDQHRLGRRYREPTLPSADTLPPIPDEWCWAALPELGELGRGKSKHRPRNHPSLFGGDYPFIQTGEVARSGGRITSHSQTYNDLGLAQSRIWPARTVCITIAANIADSALLTYPACFPDSVVGLIADEKIALPEYVELFMRTARRDLAAFAPATAQANINLAILSQVAVALPPLEEQREIVRRVEALFKVSEEILTNIDAVSSFLDRISQAALAKAFRGDLVS</sequence>
<dbReference type="CDD" id="cd17282">
    <property type="entry name" value="RMtype1_S_Eco16444ORF1681_TRD1-CR1_like"/>
    <property type="match status" value="1"/>
</dbReference>
<comment type="similarity">
    <text evidence="1">Belongs to the type-I restriction system S methylase family.</text>
</comment>
<evidence type="ECO:0000256" key="3">
    <source>
        <dbReference type="ARBA" id="ARBA00023125"/>
    </source>
</evidence>
<dbReference type="PANTHER" id="PTHR43140:SF1">
    <property type="entry name" value="TYPE I RESTRICTION ENZYME ECOKI SPECIFICITY SUBUNIT"/>
    <property type="match status" value="1"/>
</dbReference>
<comment type="caution">
    <text evidence="6">The sequence shown here is derived from an EMBL/GenBank/DDBJ whole genome shotgun (WGS) entry which is preliminary data.</text>
</comment>
<dbReference type="GO" id="GO:0016787">
    <property type="term" value="F:hydrolase activity"/>
    <property type="evidence" value="ECO:0007669"/>
    <property type="project" value="UniProtKB-KW"/>
</dbReference>
<proteinExistence type="inferred from homology"/>
<keyword evidence="3" id="KW-0238">DNA-binding</keyword>
<dbReference type="EMBL" id="JAKRKC020000001">
    <property type="protein sequence ID" value="MCK2213347.1"/>
    <property type="molecule type" value="Genomic_DNA"/>
</dbReference>
<evidence type="ECO:0000313" key="7">
    <source>
        <dbReference type="Proteomes" id="UP001317259"/>
    </source>
</evidence>
<dbReference type="Pfam" id="PF01420">
    <property type="entry name" value="Methylase_S"/>
    <property type="match status" value="2"/>
</dbReference>
<dbReference type="Proteomes" id="UP001317259">
    <property type="component" value="Unassembled WGS sequence"/>
</dbReference>
<dbReference type="Gene3D" id="3.90.220.20">
    <property type="entry name" value="DNA methylase specificity domains"/>
    <property type="match status" value="2"/>
</dbReference>
<evidence type="ECO:0000313" key="6">
    <source>
        <dbReference type="EMBL" id="MCK2213347.1"/>
    </source>
</evidence>
<protein>
    <submittedName>
        <fullName evidence="6">Restriction endonuclease subunit S</fullName>
        <ecNumber evidence="6">3.1.21.-</ecNumber>
    </submittedName>
</protein>
<dbReference type="PANTHER" id="PTHR43140">
    <property type="entry name" value="TYPE-1 RESTRICTION ENZYME ECOKI SPECIFICITY PROTEIN"/>
    <property type="match status" value="1"/>
</dbReference>
<comment type="subunit">
    <text evidence="4">The methyltransferase is composed of M and S polypeptides.</text>
</comment>
<evidence type="ECO:0000256" key="1">
    <source>
        <dbReference type="ARBA" id="ARBA00010923"/>
    </source>
</evidence>
<accession>A0ABT0FM14</accession>
<dbReference type="RefSeq" id="WP_242378927.1">
    <property type="nucleotide sequence ID" value="NZ_JAKRKC020000001.1"/>
</dbReference>
<keyword evidence="6" id="KW-0255">Endonuclease</keyword>
<dbReference type="InterPro" id="IPR044946">
    <property type="entry name" value="Restrct_endonuc_typeI_TRD_sf"/>
</dbReference>
<keyword evidence="7" id="KW-1185">Reference proteome</keyword>
<dbReference type="InterPro" id="IPR051212">
    <property type="entry name" value="Type-I_RE_S_subunit"/>
</dbReference>
<gene>
    <name evidence="6" type="ORF">MF672_006000</name>
</gene>
<evidence type="ECO:0000256" key="2">
    <source>
        <dbReference type="ARBA" id="ARBA00022747"/>
    </source>
</evidence>
<keyword evidence="6" id="KW-0378">Hydrolase</keyword>
<evidence type="ECO:0000256" key="4">
    <source>
        <dbReference type="ARBA" id="ARBA00038652"/>
    </source>
</evidence>
<feature type="domain" description="Type I restriction modification DNA specificity" evidence="5">
    <location>
        <begin position="9"/>
        <end position="173"/>
    </location>
</feature>
<keyword evidence="2" id="KW-0680">Restriction system</keyword>
<dbReference type="SUPFAM" id="SSF116734">
    <property type="entry name" value="DNA methylase specificity domain"/>
    <property type="match status" value="2"/>
</dbReference>
<reference evidence="6 7" key="1">
    <citation type="submission" date="2022-04" db="EMBL/GenBank/DDBJ databases">
        <title>Genome draft of Actinomadura sp. ATCC 31491.</title>
        <authorList>
            <person name="Shi X."/>
            <person name="Du Y."/>
        </authorList>
    </citation>
    <scope>NUCLEOTIDE SEQUENCE [LARGE SCALE GENOMIC DNA]</scope>
    <source>
        <strain evidence="6 7">ATCC 31491</strain>
    </source>
</reference>
<dbReference type="InterPro" id="IPR000055">
    <property type="entry name" value="Restrct_endonuc_typeI_TRD"/>
</dbReference>
<dbReference type="GO" id="GO:0004519">
    <property type="term" value="F:endonuclease activity"/>
    <property type="evidence" value="ECO:0007669"/>
    <property type="project" value="UniProtKB-KW"/>
</dbReference>